<dbReference type="Pfam" id="PF09605">
    <property type="entry name" value="Trep_Strep"/>
    <property type="match status" value="1"/>
</dbReference>
<dbReference type="InterPro" id="IPR011733">
    <property type="entry name" value="CHP02185_IM"/>
</dbReference>
<feature type="transmembrane region" description="Helical" evidence="1">
    <location>
        <begin position="169"/>
        <end position="189"/>
    </location>
</feature>
<sequence length="204" mass="22639">MNTTTEKKRFTTRDVMVIAAMMVLTFAVYGAVGALTLPFPFLYLYCSAGIQEFFCATFYLVVANRLNKHGILMVWSAVFGIISALGGYVFLLPYFLLVGVICELVMLGKDSYRKPLRNAIGWSCYGLGMIIGNTVPIWAAWESYVAKASTEGFSQEVFDMQLNMLSSPWHMIGACAITVALALLGCLFGQRILRRHFQKAGIVK</sequence>
<dbReference type="OrthoDB" id="9781459at2"/>
<accession>A0A1E3UMJ2</accession>
<dbReference type="Proteomes" id="UP000094271">
    <property type="component" value="Unassembled WGS sequence"/>
</dbReference>
<dbReference type="RefSeq" id="WP_069431367.1">
    <property type="nucleotide sequence ID" value="NZ_MEHA01000003.1"/>
</dbReference>
<dbReference type="EMBL" id="MEHA01000003">
    <property type="protein sequence ID" value="ODR54213.1"/>
    <property type="molecule type" value="Genomic_DNA"/>
</dbReference>
<feature type="transmembrane region" description="Helical" evidence="1">
    <location>
        <begin position="15"/>
        <end position="36"/>
    </location>
</feature>
<evidence type="ECO:0000256" key="1">
    <source>
        <dbReference type="SAM" id="Phobius"/>
    </source>
</evidence>
<feature type="transmembrane region" description="Helical" evidence="1">
    <location>
        <begin position="42"/>
        <end position="62"/>
    </location>
</feature>
<proteinExistence type="predicted"/>
<organism evidence="2 3">
    <name type="scientific">Eisenbergiella tayi</name>
    <dbReference type="NCBI Taxonomy" id="1432052"/>
    <lineage>
        <taxon>Bacteria</taxon>
        <taxon>Bacillati</taxon>
        <taxon>Bacillota</taxon>
        <taxon>Clostridia</taxon>
        <taxon>Lachnospirales</taxon>
        <taxon>Lachnospiraceae</taxon>
        <taxon>Eisenbergiella</taxon>
    </lineage>
</organism>
<feature type="transmembrane region" description="Helical" evidence="1">
    <location>
        <begin position="120"/>
        <end position="141"/>
    </location>
</feature>
<keyword evidence="1" id="KW-1133">Transmembrane helix</keyword>
<keyword evidence="1" id="KW-0812">Transmembrane</keyword>
<evidence type="ECO:0000313" key="3">
    <source>
        <dbReference type="Proteomes" id="UP000094271"/>
    </source>
</evidence>
<comment type="caution">
    <text evidence="2">The sequence shown here is derived from an EMBL/GenBank/DDBJ whole genome shotgun (WGS) entry which is preliminary data.</text>
</comment>
<reference evidence="2 3" key="1">
    <citation type="submission" date="2016-08" db="EMBL/GenBank/DDBJ databases">
        <authorList>
            <person name="Seilhamer J.J."/>
        </authorList>
    </citation>
    <scope>NUCLEOTIDE SEQUENCE [LARGE SCALE GENOMIC DNA]</scope>
    <source>
        <strain evidence="2 3">NML150140-1</strain>
    </source>
</reference>
<name>A0A1E3UMJ2_9FIRM</name>
<dbReference type="NCBIfam" id="TIGR02185">
    <property type="entry name" value="Trep_Strep"/>
    <property type="match status" value="1"/>
</dbReference>
<keyword evidence="1" id="KW-0472">Membrane</keyword>
<dbReference type="AlphaFoldDB" id="A0A1E3UMJ2"/>
<evidence type="ECO:0000313" key="2">
    <source>
        <dbReference type="EMBL" id="ODR54213.1"/>
    </source>
</evidence>
<protein>
    <submittedName>
        <fullName evidence="2">Uncharacterized protein</fullName>
    </submittedName>
</protein>
<gene>
    <name evidence="2" type="ORF">BEI59_06590</name>
</gene>